<dbReference type="RefSeq" id="WP_232008865.1">
    <property type="nucleotide sequence ID" value="NZ_AP018786.1"/>
</dbReference>
<evidence type="ECO:0008006" key="3">
    <source>
        <dbReference type="Google" id="ProtNLM"/>
    </source>
</evidence>
<evidence type="ECO:0000313" key="1">
    <source>
        <dbReference type="EMBL" id="BBF24130.1"/>
    </source>
</evidence>
<organism evidence="1 2">
    <name type="scientific">Sutterella megalosphaeroides</name>
    <dbReference type="NCBI Taxonomy" id="2494234"/>
    <lineage>
        <taxon>Bacteria</taxon>
        <taxon>Pseudomonadati</taxon>
        <taxon>Pseudomonadota</taxon>
        <taxon>Betaproteobacteria</taxon>
        <taxon>Burkholderiales</taxon>
        <taxon>Sutterellaceae</taxon>
        <taxon>Sutterella</taxon>
    </lineage>
</organism>
<accession>A0A2Z6IDY1</accession>
<dbReference type="KEGG" id="sutt:SUTMEG_20210"/>
<name>A0A2Z6IDY1_9BURK</name>
<reference evidence="1 2" key="1">
    <citation type="journal article" date="2018" name="Int. J. Syst. Evol. Microbiol.">
        <title>Mesosutterella multiformis gen. nov., sp. nov., a member of the family Sutterellaceae and Sutterella megalosphaeroides sp. nov., isolated from human faeces.</title>
        <authorList>
            <person name="Sakamoto M."/>
            <person name="Ikeyama N."/>
            <person name="Kunihiro T."/>
            <person name="Iino T."/>
            <person name="Yuki M."/>
            <person name="Ohkuma M."/>
        </authorList>
    </citation>
    <scope>NUCLEOTIDE SEQUENCE [LARGE SCALE GENOMIC DNA]</scope>
    <source>
        <strain evidence="1 2">6FBBBH3</strain>
    </source>
</reference>
<sequence length="120" mass="13367">MLATQAEVIELTHDRVELRLSVRAFATEANRKRLAEDLSRYLGHPFHVAFEVGNVSEGATVAAEQRRERAAEHLALVDAFSKDPFVKSIVEIFHGTVDEGSVRAAEEAELPAGSKRRTRR</sequence>
<dbReference type="AlphaFoldDB" id="A0A2Z6IDY1"/>
<protein>
    <recommendedName>
        <fullName evidence="3">DNA polymerase III tau subunit domain-containing protein</fullName>
    </recommendedName>
</protein>
<dbReference type="Proteomes" id="UP000271003">
    <property type="component" value="Chromosome"/>
</dbReference>
<evidence type="ECO:0000313" key="2">
    <source>
        <dbReference type="Proteomes" id="UP000271003"/>
    </source>
</evidence>
<dbReference type="Gene3D" id="3.30.300.150">
    <property type="entry name" value="DNA polymerase III, tau subunit, domain V"/>
    <property type="match status" value="1"/>
</dbReference>
<dbReference type="EMBL" id="AP018786">
    <property type="protein sequence ID" value="BBF24130.1"/>
    <property type="molecule type" value="Genomic_DNA"/>
</dbReference>
<gene>
    <name evidence="1" type="ORF">SUTMEG_20210</name>
</gene>
<proteinExistence type="predicted"/>
<dbReference type="InterPro" id="IPR038249">
    <property type="entry name" value="PolIII_tau_V_sf"/>
</dbReference>
<keyword evidence="2" id="KW-1185">Reference proteome</keyword>